<comment type="caution">
    <text evidence="7">The sequence shown here is derived from an EMBL/GenBank/DDBJ whole genome shotgun (WGS) entry which is preliminary data.</text>
</comment>
<dbReference type="PRINTS" id="PR00344">
    <property type="entry name" value="BCTRLSENSOR"/>
</dbReference>
<name>A0A645IYG2_9ZZZZ</name>
<evidence type="ECO:0000256" key="5">
    <source>
        <dbReference type="ARBA" id="ARBA00023012"/>
    </source>
</evidence>
<evidence type="ECO:0000259" key="6">
    <source>
        <dbReference type="PROSITE" id="PS50109"/>
    </source>
</evidence>
<keyword evidence="2" id="KW-0547">Nucleotide-binding</keyword>
<gene>
    <name evidence="7" type="primary">kinA_7</name>
    <name evidence="7" type="ORF">SDC9_204175</name>
</gene>
<dbReference type="EC" id="2.7.13.3" evidence="7"/>
<dbReference type="InterPro" id="IPR004358">
    <property type="entry name" value="Sig_transdc_His_kin-like_C"/>
</dbReference>
<evidence type="ECO:0000256" key="2">
    <source>
        <dbReference type="ARBA" id="ARBA00022741"/>
    </source>
</evidence>
<keyword evidence="3 7" id="KW-0418">Kinase</keyword>
<sequence>MPVIDQNEIRQVILNLARNGLEAMESGGTLTIGTTAEKGEIILYVKDEGPGLKPEFIDKIGTPFFTTKEKGTGLGLAVCYSIAARHKAKLEFESSFRGTTFKMRFREHKEE</sequence>
<proteinExistence type="predicted"/>
<dbReference type="InterPro" id="IPR005467">
    <property type="entry name" value="His_kinase_dom"/>
</dbReference>
<evidence type="ECO:0000313" key="7">
    <source>
        <dbReference type="EMBL" id="MPN56485.1"/>
    </source>
</evidence>
<organism evidence="7">
    <name type="scientific">bioreactor metagenome</name>
    <dbReference type="NCBI Taxonomy" id="1076179"/>
    <lineage>
        <taxon>unclassified sequences</taxon>
        <taxon>metagenomes</taxon>
        <taxon>ecological metagenomes</taxon>
    </lineage>
</organism>
<dbReference type="PROSITE" id="PS50109">
    <property type="entry name" value="HIS_KIN"/>
    <property type="match status" value="1"/>
</dbReference>
<dbReference type="SMART" id="SM00387">
    <property type="entry name" value="HATPase_c"/>
    <property type="match status" value="1"/>
</dbReference>
<dbReference type="PANTHER" id="PTHR43065">
    <property type="entry name" value="SENSOR HISTIDINE KINASE"/>
    <property type="match status" value="1"/>
</dbReference>
<dbReference type="InterPro" id="IPR003594">
    <property type="entry name" value="HATPase_dom"/>
</dbReference>
<evidence type="ECO:0000256" key="3">
    <source>
        <dbReference type="ARBA" id="ARBA00022777"/>
    </source>
</evidence>
<dbReference type="GO" id="GO:0000160">
    <property type="term" value="P:phosphorelay signal transduction system"/>
    <property type="evidence" value="ECO:0007669"/>
    <property type="project" value="UniProtKB-KW"/>
</dbReference>
<dbReference type="EMBL" id="VSSQ01126868">
    <property type="protein sequence ID" value="MPN56485.1"/>
    <property type="molecule type" value="Genomic_DNA"/>
</dbReference>
<dbReference type="AlphaFoldDB" id="A0A645IYG2"/>
<dbReference type="GO" id="GO:0004673">
    <property type="term" value="F:protein histidine kinase activity"/>
    <property type="evidence" value="ECO:0007669"/>
    <property type="project" value="UniProtKB-EC"/>
</dbReference>
<evidence type="ECO:0000256" key="4">
    <source>
        <dbReference type="ARBA" id="ARBA00022840"/>
    </source>
</evidence>
<dbReference type="PANTHER" id="PTHR43065:SF46">
    <property type="entry name" value="C4-DICARBOXYLATE TRANSPORT SENSOR PROTEIN DCTB"/>
    <property type="match status" value="1"/>
</dbReference>
<dbReference type="Gene3D" id="3.30.565.10">
    <property type="entry name" value="Histidine kinase-like ATPase, C-terminal domain"/>
    <property type="match status" value="1"/>
</dbReference>
<protein>
    <submittedName>
        <fullName evidence="7">Sporulation kinase A</fullName>
        <ecNumber evidence="7">2.7.13.3</ecNumber>
    </submittedName>
</protein>
<accession>A0A645IYG2</accession>
<evidence type="ECO:0000256" key="1">
    <source>
        <dbReference type="ARBA" id="ARBA00022679"/>
    </source>
</evidence>
<reference evidence="7" key="1">
    <citation type="submission" date="2019-08" db="EMBL/GenBank/DDBJ databases">
        <authorList>
            <person name="Kucharzyk K."/>
            <person name="Murdoch R.W."/>
            <person name="Higgins S."/>
            <person name="Loffler F."/>
        </authorList>
    </citation>
    <scope>NUCLEOTIDE SEQUENCE</scope>
</reference>
<keyword evidence="1 7" id="KW-0808">Transferase</keyword>
<dbReference type="Pfam" id="PF02518">
    <property type="entry name" value="HATPase_c"/>
    <property type="match status" value="1"/>
</dbReference>
<dbReference type="GO" id="GO:0005524">
    <property type="term" value="F:ATP binding"/>
    <property type="evidence" value="ECO:0007669"/>
    <property type="project" value="UniProtKB-KW"/>
</dbReference>
<dbReference type="InterPro" id="IPR036890">
    <property type="entry name" value="HATPase_C_sf"/>
</dbReference>
<feature type="domain" description="Histidine kinase" evidence="6">
    <location>
        <begin position="1"/>
        <end position="109"/>
    </location>
</feature>
<keyword evidence="4" id="KW-0067">ATP-binding</keyword>
<dbReference type="SUPFAM" id="SSF55874">
    <property type="entry name" value="ATPase domain of HSP90 chaperone/DNA topoisomerase II/histidine kinase"/>
    <property type="match status" value="1"/>
</dbReference>
<keyword evidence="5" id="KW-0902">Two-component regulatory system</keyword>